<dbReference type="InterPro" id="IPR003594">
    <property type="entry name" value="HATPase_dom"/>
</dbReference>
<dbReference type="InterPro" id="IPR005467">
    <property type="entry name" value="His_kinase_dom"/>
</dbReference>
<evidence type="ECO:0000256" key="4">
    <source>
        <dbReference type="ARBA" id="ARBA00022679"/>
    </source>
</evidence>
<evidence type="ECO:0000256" key="9">
    <source>
        <dbReference type="SAM" id="Phobius"/>
    </source>
</evidence>
<keyword evidence="7" id="KW-0067">ATP-binding</keyword>
<dbReference type="RefSeq" id="WP_166588249.1">
    <property type="nucleotide sequence ID" value="NZ_WWEO01000045.1"/>
</dbReference>
<evidence type="ECO:0000313" key="12">
    <source>
        <dbReference type="Proteomes" id="UP000638732"/>
    </source>
</evidence>
<dbReference type="InterPro" id="IPR011712">
    <property type="entry name" value="Sig_transdc_His_kin_sub3_dim/P"/>
</dbReference>
<evidence type="ECO:0000256" key="2">
    <source>
        <dbReference type="ARBA" id="ARBA00012438"/>
    </source>
</evidence>
<dbReference type="Gene3D" id="1.20.5.1930">
    <property type="match status" value="1"/>
</dbReference>
<keyword evidence="9" id="KW-0812">Transmembrane</keyword>
<reference evidence="11" key="2">
    <citation type="submission" date="2020-10" db="EMBL/GenBank/DDBJ databases">
        <title>Mucilaginibacter sp. nov., isolated from soil.</title>
        <authorList>
            <person name="Jeon C.O."/>
        </authorList>
    </citation>
    <scope>NUCLEOTIDE SEQUENCE</scope>
    <source>
        <strain evidence="11">R11</strain>
    </source>
</reference>
<evidence type="ECO:0000259" key="10">
    <source>
        <dbReference type="PROSITE" id="PS50109"/>
    </source>
</evidence>
<keyword evidence="8" id="KW-0902">Two-component regulatory system</keyword>
<keyword evidence="4" id="KW-0808">Transferase</keyword>
<keyword evidence="12" id="KW-1185">Reference proteome</keyword>
<organism evidence="11 12">
    <name type="scientific">Mucilaginibacter agri</name>
    <dbReference type="NCBI Taxonomy" id="2695265"/>
    <lineage>
        <taxon>Bacteria</taxon>
        <taxon>Pseudomonadati</taxon>
        <taxon>Bacteroidota</taxon>
        <taxon>Sphingobacteriia</taxon>
        <taxon>Sphingobacteriales</taxon>
        <taxon>Sphingobacteriaceae</taxon>
        <taxon>Mucilaginibacter</taxon>
    </lineage>
</organism>
<dbReference type="SMART" id="SM00387">
    <property type="entry name" value="HATPase_c"/>
    <property type="match status" value="1"/>
</dbReference>
<sequence length="266" mass="30360">MNQANNDIRLLVVVGIAAMLLLFISILLIFIFTQRKKIQYQQSLHALQQSQQFQMIEAAVRSEETERHRIAEELHSEVGALLSSAKLHFRMLKLDGEIKDNKGLYEKGNELLDDCINKIRDISHSLHSHILQEFGLNEAIKHFADKIAHGSVIKTATALDPTYTTTLLPQKDISIYRIIQELLNNTIKHAQPNEINISSTYEKDSLFIIIKHNGVGLTQPIFEKLRFTSSGLGLKNIQTRVNLLKGNINFSRSSDHYYIQIYIPKT</sequence>
<keyword evidence="9" id="KW-1133">Transmembrane helix</keyword>
<evidence type="ECO:0000256" key="3">
    <source>
        <dbReference type="ARBA" id="ARBA00022553"/>
    </source>
</evidence>
<dbReference type="PANTHER" id="PTHR24421:SF10">
    <property type="entry name" value="NITRATE_NITRITE SENSOR PROTEIN NARQ"/>
    <property type="match status" value="1"/>
</dbReference>
<evidence type="ECO:0000256" key="5">
    <source>
        <dbReference type="ARBA" id="ARBA00022741"/>
    </source>
</evidence>
<evidence type="ECO:0000313" key="11">
    <source>
        <dbReference type="EMBL" id="NCD72300.1"/>
    </source>
</evidence>
<dbReference type="GO" id="GO:0005524">
    <property type="term" value="F:ATP binding"/>
    <property type="evidence" value="ECO:0007669"/>
    <property type="project" value="UniProtKB-KW"/>
</dbReference>
<proteinExistence type="predicted"/>
<gene>
    <name evidence="11" type="ORF">GSY63_23250</name>
</gene>
<comment type="catalytic activity">
    <reaction evidence="1">
        <text>ATP + protein L-histidine = ADP + protein N-phospho-L-histidine.</text>
        <dbReference type="EC" id="2.7.13.3"/>
    </reaction>
</comment>
<evidence type="ECO:0000256" key="1">
    <source>
        <dbReference type="ARBA" id="ARBA00000085"/>
    </source>
</evidence>
<dbReference type="SUPFAM" id="SSF55874">
    <property type="entry name" value="ATPase domain of HSP90 chaperone/DNA topoisomerase II/histidine kinase"/>
    <property type="match status" value="1"/>
</dbReference>
<dbReference type="InterPro" id="IPR036890">
    <property type="entry name" value="HATPase_C_sf"/>
</dbReference>
<dbReference type="Pfam" id="PF07730">
    <property type="entry name" value="HisKA_3"/>
    <property type="match status" value="1"/>
</dbReference>
<keyword evidence="9" id="KW-0472">Membrane</keyword>
<dbReference type="PROSITE" id="PS50109">
    <property type="entry name" value="HIS_KIN"/>
    <property type="match status" value="1"/>
</dbReference>
<feature type="domain" description="Histidine kinase" evidence="10">
    <location>
        <begin position="69"/>
        <end position="266"/>
    </location>
</feature>
<dbReference type="Gene3D" id="3.30.565.10">
    <property type="entry name" value="Histidine kinase-like ATPase, C-terminal domain"/>
    <property type="match status" value="1"/>
</dbReference>
<keyword evidence="5" id="KW-0547">Nucleotide-binding</keyword>
<dbReference type="CDD" id="cd16917">
    <property type="entry name" value="HATPase_UhpB-NarQ-NarX-like"/>
    <property type="match status" value="1"/>
</dbReference>
<dbReference type="GO" id="GO:0046983">
    <property type="term" value="F:protein dimerization activity"/>
    <property type="evidence" value="ECO:0007669"/>
    <property type="project" value="InterPro"/>
</dbReference>
<dbReference type="Proteomes" id="UP000638732">
    <property type="component" value="Unassembled WGS sequence"/>
</dbReference>
<keyword evidence="3" id="KW-0597">Phosphoprotein</keyword>
<name>A0A965ZJJ0_9SPHI</name>
<protein>
    <recommendedName>
        <fullName evidence="2">histidine kinase</fullName>
        <ecNumber evidence="2">2.7.13.3</ecNumber>
    </recommendedName>
</protein>
<dbReference type="Pfam" id="PF02518">
    <property type="entry name" value="HATPase_c"/>
    <property type="match status" value="1"/>
</dbReference>
<feature type="transmembrane region" description="Helical" evidence="9">
    <location>
        <begin position="12"/>
        <end position="32"/>
    </location>
</feature>
<dbReference type="AlphaFoldDB" id="A0A965ZJJ0"/>
<dbReference type="GO" id="GO:0000155">
    <property type="term" value="F:phosphorelay sensor kinase activity"/>
    <property type="evidence" value="ECO:0007669"/>
    <property type="project" value="InterPro"/>
</dbReference>
<comment type="caution">
    <text evidence="11">The sequence shown here is derived from an EMBL/GenBank/DDBJ whole genome shotgun (WGS) entry which is preliminary data.</text>
</comment>
<reference evidence="11" key="1">
    <citation type="submission" date="2020-01" db="EMBL/GenBank/DDBJ databases">
        <authorList>
            <person name="Seo Y.L."/>
        </authorList>
    </citation>
    <scope>NUCLEOTIDE SEQUENCE</scope>
    <source>
        <strain evidence="11">R11</strain>
    </source>
</reference>
<evidence type="ECO:0000256" key="7">
    <source>
        <dbReference type="ARBA" id="ARBA00022840"/>
    </source>
</evidence>
<evidence type="ECO:0000256" key="6">
    <source>
        <dbReference type="ARBA" id="ARBA00022777"/>
    </source>
</evidence>
<dbReference type="PANTHER" id="PTHR24421">
    <property type="entry name" value="NITRATE/NITRITE SENSOR PROTEIN NARX-RELATED"/>
    <property type="match status" value="1"/>
</dbReference>
<dbReference type="EC" id="2.7.13.3" evidence="2"/>
<evidence type="ECO:0000256" key="8">
    <source>
        <dbReference type="ARBA" id="ARBA00023012"/>
    </source>
</evidence>
<keyword evidence="6" id="KW-0418">Kinase</keyword>
<dbReference type="InterPro" id="IPR050482">
    <property type="entry name" value="Sensor_HK_TwoCompSys"/>
</dbReference>
<dbReference type="EMBL" id="WWEO01000045">
    <property type="protein sequence ID" value="NCD72300.1"/>
    <property type="molecule type" value="Genomic_DNA"/>
</dbReference>
<dbReference type="GO" id="GO:0016020">
    <property type="term" value="C:membrane"/>
    <property type="evidence" value="ECO:0007669"/>
    <property type="project" value="InterPro"/>
</dbReference>
<accession>A0A965ZJJ0</accession>